<dbReference type="InterPro" id="IPR001296">
    <property type="entry name" value="Glyco_trans_1"/>
</dbReference>
<organism evidence="2 3">
    <name type="scientific">Candidatus Gottesmanbacteria bacterium RBG_16_37_8</name>
    <dbReference type="NCBI Taxonomy" id="1798371"/>
    <lineage>
        <taxon>Bacteria</taxon>
        <taxon>Candidatus Gottesmaniibacteriota</taxon>
    </lineage>
</organism>
<dbReference type="PANTHER" id="PTHR45919:SF1">
    <property type="entry name" value="GDP-MAN:MAN(3)GLCNAC(2)-PP-DOL ALPHA-1,2-MANNOSYLTRANSFERASE"/>
    <property type="match status" value="1"/>
</dbReference>
<comment type="caution">
    <text evidence="2">The sequence shown here is derived from an EMBL/GenBank/DDBJ whole genome shotgun (WGS) entry which is preliminary data.</text>
</comment>
<dbReference type="EMBL" id="MFJA01000004">
    <property type="protein sequence ID" value="OGG04421.1"/>
    <property type="molecule type" value="Genomic_DNA"/>
</dbReference>
<dbReference type="InterPro" id="IPR038013">
    <property type="entry name" value="ALG11"/>
</dbReference>
<dbReference type="Gene3D" id="3.40.50.2000">
    <property type="entry name" value="Glycogen Phosphorylase B"/>
    <property type="match status" value="1"/>
</dbReference>
<dbReference type="STRING" id="1798371.A2W14_01950"/>
<dbReference type="GO" id="GO:0016020">
    <property type="term" value="C:membrane"/>
    <property type="evidence" value="ECO:0007669"/>
    <property type="project" value="TreeGrafter"/>
</dbReference>
<dbReference type="Proteomes" id="UP000176665">
    <property type="component" value="Unassembled WGS sequence"/>
</dbReference>
<dbReference type="GO" id="GO:0006487">
    <property type="term" value="P:protein N-linked glycosylation"/>
    <property type="evidence" value="ECO:0007669"/>
    <property type="project" value="TreeGrafter"/>
</dbReference>
<accession>A0A1F5YW52</accession>
<sequence>MGKTVKKILIYSPYWSKAGGGERYLLQIAFILQKNYRIYLLADKIIKKKARHIFGLNLDQVEFLEPGFFRNQNFFSRYLFLRQFDICFYTTDGSLFFPASPKNYLVIQSPLHIPPPGFTSKLKIKNWKIVCYSGFMRKIISDRLGKDSFILPPAVDTDLFMRDKVKKEKIILTVGRFFSSPLHEKRQDFLLDFFIKNYQKYFRNWQLIICGNLTEQSGNEFLIKLKKKIKGYPVKLMVNLPFTDLKHLYKKSSLYWHAAGYGSDPQKLPEKMEHFGITTLEAMAASAVPLVFAAGGQTDIVVNGKSGFLWPDEAHFLKYNRQLLDSPTLLKKMAQQAGQRSFYFSLSNFEKRLHEII</sequence>
<dbReference type="GO" id="GO:0004377">
    <property type="term" value="F:GDP-Man:Man(3)GlcNAc(2)-PP-Dol alpha-1,2-mannosyltransferase activity"/>
    <property type="evidence" value="ECO:0007669"/>
    <property type="project" value="InterPro"/>
</dbReference>
<evidence type="ECO:0000313" key="2">
    <source>
        <dbReference type="EMBL" id="OGG04421.1"/>
    </source>
</evidence>
<dbReference type="PANTHER" id="PTHR45919">
    <property type="entry name" value="GDP-MAN:MAN(3)GLCNAC(2)-PP-DOL ALPHA-1,2-MANNOSYLTRANSFERASE"/>
    <property type="match status" value="1"/>
</dbReference>
<evidence type="ECO:0000259" key="1">
    <source>
        <dbReference type="Pfam" id="PF00534"/>
    </source>
</evidence>
<dbReference type="CDD" id="cd03801">
    <property type="entry name" value="GT4_PimA-like"/>
    <property type="match status" value="1"/>
</dbReference>
<evidence type="ECO:0000313" key="3">
    <source>
        <dbReference type="Proteomes" id="UP000176665"/>
    </source>
</evidence>
<proteinExistence type="predicted"/>
<dbReference type="AlphaFoldDB" id="A0A1F5YW52"/>
<reference evidence="2 3" key="1">
    <citation type="journal article" date="2016" name="Nat. Commun.">
        <title>Thousands of microbial genomes shed light on interconnected biogeochemical processes in an aquifer system.</title>
        <authorList>
            <person name="Anantharaman K."/>
            <person name="Brown C.T."/>
            <person name="Hug L.A."/>
            <person name="Sharon I."/>
            <person name="Castelle C.J."/>
            <person name="Probst A.J."/>
            <person name="Thomas B.C."/>
            <person name="Singh A."/>
            <person name="Wilkins M.J."/>
            <person name="Karaoz U."/>
            <person name="Brodie E.L."/>
            <person name="Williams K.H."/>
            <person name="Hubbard S.S."/>
            <person name="Banfield J.F."/>
        </authorList>
    </citation>
    <scope>NUCLEOTIDE SEQUENCE [LARGE SCALE GENOMIC DNA]</scope>
</reference>
<name>A0A1F5YW52_9BACT</name>
<dbReference type="SUPFAM" id="SSF53756">
    <property type="entry name" value="UDP-Glycosyltransferase/glycogen phosphorylase"/>
    <property type="match status" value="1"/>
</dbReference>
<gene>
    <name evidence="2" type="ORF">A2W14_01950</name>
</gene>
<dbReference type="Pfam" id="PF00534">
    <property type="entry name" value="Glycos_transf_1"/>
    <property type="match status" value="1"/>
</dbReference>
<feature type="domain" description="Glycosyl transferase family 1" evidence="1">
    <location>
        <begin position="163"/>
        <end position="338"/>
    </location>
</feature>
<protein>
    <recommendedName>
        <fullName evidence="1">Glycosyl transferase family 1 domain-containing protein</fullName>
    </recommendedName>
</protein>